<gene>
    <name evidence="1" type="ORF">ECRASSUSDP1_LOCUS27088</name>
</gene>
<keyword evidence="2" id="KW-1185">Reference proteome</keyword>
<dbReference type="AlphaFoldDB" id="A0AAD1Y6D4"/>
<organism evidence="1 2">
    <name type="scientific">Euplotes crassus</name>
    <dbReference type="NCBI Taxonomy" id="5936"/>
    <lineage>
        <taxon>Eukaryota</taxon>
        <taxon>Sar</taxon>
        <taxon>Alveolata</taxon>
        <taxon>Ciliophora</taxon>
        <taxon>Intramacronucleata</taxon>
        <taxon>Spirotrichea</taxon>
        <taxon>Hypotrichia</taxon>
        <taxon>Euplotida</taxon>
        <taxon>Euplotidae</taxon>
        <taxon>Moneuplotes</taxon>
    </lineage>
</organism>
<name>A0AAD1Y6D4_EUPCR</name>
<comment type="caution">
    <text evidence="1">The sequence shown here is derived from an EMBL/GenBank/DDBJ whole genome shotgun (WGS) entry which is preliminary data.</text>
</comment>
<accession>A0AAD1Y6D4</accession>
<dbReference type="EMBL" id="CAMPGE010027939">
    <property type="protein sequence ID" value="CAI2385518.1"/>
    <property type="molecule type" value="Genomic_DNA"/>
</dbReference>
<dbReference type="Proteomes" id="UP001295684">
    <property type="component" value="Unassembled WGS sequence"/>
</dbReference>
<protein>
    <submittedName>
        <fullName evidence="1">Uncharacterized protein</fullName>
    </submittedName>
</protein>
<reference evidence="1" key="1">
    <citation type="submission" date="2023-07" db="EMBL/GenBank/DDBJ databases">
        <authorList>
            <consortium name="AG Swart"/>
            <person name="Singh M."/>
            <person name="Singh A."/>
            <person name="Seah K."/>
            <person name="Emmerich C."/>
        </authorList>
    </citation>
    <scope>NUCLEOTIDE SEQUENCE</scope>
    <source>
        <strain evidence="1">DP1</strain>
    </source>
</reference>
<sequence length="109" mass="12608">MQYLPKLCKYSNTQICKEIAESLKIFPYLPESTSIKFSYNFEECYIQKANVIFLKYLTLMLQKFDSFDQTKITKKTGFNSGLNTKNSYITCDAISTIISDITILTTVLR</sequence>
<evidence type="ECO:0000313" key="2">
    <source>
        <dbReference type="Proteomes" id="UP001295684"/>
    </source>
</evidence>
<proteinExistence type="predicted"/>
<evidence type="ECO:0000313" key="1">
    <source>
        <dbReference type="EMBL" id="CAI2385518.1"/>
    </source>
</evidence>